<organism evidence="22 23">
    <name type="scientific">Astatotilapia calliptera</name>
    <name type="common">Eastern happy</name>
    <name type="synonym">Chromis callipterus</name>
    <dbReference type="NCBI Taxonomy" id="8154"/>
    <lineage>
        <taxon>Eukaryota</taxon>
        <taxon>Metazoa</taxon>
        <taxon>Chordata</taxon>
        <taxon>Craniata</taxon>
        <taxon>Vertebrata</taxon>
        <taxon>Euteleostomi</taxon>
        <taxon>Actinopterygii</taxon>
        <taxon>Neopterygii</taxon>
        <taxon>Teleostei</taxon>
        <taxon>Neoteleostei</taxon>
        <taxon>Acanthomorphata</taxon>
        <taxon>Ovalentaria</taxon>
        <taxon>Cichlomorphae</taxon>
        <taxon>Cichliformes</taxon>
        <taxon>Cichlidae</taxon>
        <taxon>African cichlids</taxon>
        <taxon>Pseudocrenilabrinae</taxon>
        <taxon>Haplochromini</taxon>
        <taxon>Astatotilapia</taxon>
    </lineage>
</organism>
<evidence type="ECO:0000256" key="18">
    <source>
        <dbReference type="ARBA" id="ARBA00048679"/>
    </source>
</evidence>
<dbReference type="InterPro" id="IPR018391">
    <property type="entry name" value="PQQ_b-propeller_rpt"/>
</dbReference>
<evidence type="ECO:0000256" key="19">
    <source>
        <dbReference type="SAM" id="Phobius"/>
    </source>
</evidence>
<evidence type="ECO:0000256" key="13">
    <source>
        <dbReference type="ARBA" id="ARBA00022840"/>
    </source>
</evidence>
<evidence type="ECO:0000313" key="23">
    <source>
        <dbReference type="Proteomes" id="UP000265100"/>
    </source>
</evidence>
<evidence type="ECO:0000256" key="12">
    <source>
        <dbReference type="ARBA" id="ARBA00022824"/>
    </source>
</evidence>
<dbReference type="GeneTree" id="ENSGT00940000165262"/>
<gene>
    <name evidence="22" type="primary">ERN2</name>
</gene>
<dbReference type="FunFam" id="3.30.200.20:FF:000077">
    <property type="entry name" value="Putative Serine/threonine-protein kinase/endoribonuclease IRE1"/>
    <property type="match status" value="1"/>
</dbReference>
<keyword evidence="13" id="KW-0067">ATP-binding</keyword>
<reference evidence="22" key="4">
    <citation type="submission" date="2025-09" db="UniProtKB">
        <authorList>
            <consortium name="Ensembl"/>
        </authorList>
    </citation>
    <scope>IDENTIFICATION</scope>
</reference>
<feature type="transmembrane region" description="Helical" evidence="19">
    <location>
        <begin position="359"/>
        <end position="379"/>
    </location>
</feature>
<keyword evidence="5" id="KW-0597">Phosphoprotein</keyword>
<evidence type="ECO:0000256" key="16">
    <source>
        <dbReference type="ARBA" id="ARBA00023268"/>
    </source>
</evidence>
<dbReference type="Gene3D" id="1.20.1440.180">
    <property type="entry name" value="KEN domain"/>
    <property type="match status" value="1"/>
</dbReference>
<proteinExistence type="predicted"/>
<evidence type="ECO:0000256" key="14">
    <source>
        <dbReference type="ARBA" id="ARBA00022989"/>
    </source>
</evidence>
<keyword evidence="16" id="KW-0511">Multifunctional enzyme</keyword>
<evidence type="ECO:0000256" key="5">
    <source>
        <dbReference type="ARBA" id="ARBA00022553"/>
    </source>
</evidence>
<evidence type="ECO:0000259" key="20">
    <source>
        <dbReference type="PROSITE" id="PS50011"/>
    </source>
</evidence>
<dbReference type="Pfam" id="PF06479">
    <property type="entry name" value="Ribonuc_2-5A"/>
    <property type="match status" value="1"/>
</dbReference>
<keyword evidence="15 19" id="KW-0472">Membrane</keyword>
<keyword evidence="10" id="KW-0418">Kinase</keyword>
<dbReference type="GO" id="GO:0004521">
    <property type="term" value="F:RNA endonuclease activity"/>
    <property type="evidence" value="ECO:0007669"/>
    <property type="project" value="InterPro"/>
</dbReference>
<dbReference type="InterPro" id="IPR015943">
    <property type="entry name" value="WD40/YVTN_repeat-like_dom_sf"/>
</dbReference>
<reference evidence="22 23" key="1">
    <citation type="submission" date="2018-05" db="EMBL/GenBank/DDBJ databases">
        <authorList>
            <person name="Datahose"/>
        </authorList>
    </citation>
    <scope>NUCLEOTIDE SEQUENCE</scope>
</reference>
<dbReference type="CDD" id="cd13982">
    <property type="entry name" value="STKc_IRE1"/>
    <property type="match status" value="1"/>
</dbReference>
<evidence type="ECO:0000259" key="21">
    <source>
        <dbReference type="PROSITE" id="PS51392"/>
    </source>
</evidence>
<feature type="domain" description="KEN" evidence="21">
    <location>
        <begin position="698"/>
        <end position="826"/>
    </location>
</feature>
<dbReference type="GO" id="GO:0080090">
    <property type="term" value="P:regulation of primary metabolic process"/>
    <property type="evidence" value="ECO:0007669"/>
    <property type="project" value="UniProtKB-ARBA"/>
</dbReference>
<dbReference type="GO" id="GO:0070059">
    <property type="term" value="P:intrinsic apoptotic signaling pathway in response to endoplasmic reticulum stress"/>
    <property type="evidence" value="ECO:0007669"/>
    <property type="project" value="TreeGrafter"/>
</dbReference>
<feature type="domain" description="Protein kinase" evidence="20">
    <location>
        <begin position="437"/>
        <end position="695"/>
    </location>
</feature>
<keyword evidence="7 19" id="KW-0812">Transmembrane</keyword>
<dbReference type="Pfam" id="PF00069">
    <property type="entry name" value="Pkinase"/>
    <property type="match status" value="1"/>
</dbReference>
<evidence type="ECO:0000256" key="1">
    <source>
        <dbReference type="ARBA" id="ARBA00001946"/>
    </source>
</evidence>
<dbReference type="Proteomes" id="UP000265100">
    <property type="component" value="Chromosome 6"/>
</dbReference>
<dbReference type="PANTHER" id="PTHR13954:SF15">
    <property type="entry name" value="SERINE_THREONINE-PROTEIN KINASE_ENDORIBONUCLEASE IRE2"/>
    <property type="match status" value="1"/>
</dbReference>
<sequence length="847" mass="95611">MCVYFRSVTLPESLLFVSTLDGSLHAVSKQTGDIKWTLREDPIIQVPVYLTEPGFLPDPNDGSLYVLGGKHQEGLMKLPFTIPELVQAAPCRSSDGILYTGKKQDVWFVVDPETGEKQTSLTTSTSDSICPNSPLLYIGRTEYVVTMFDTKTQELRWNATYNDYSAPPYDEKQDYKMAHLVSSGDGLVVTVDRESGDVLWSQNYGSPVIGVYLYSGDSLRHAPHLSLAMETLRFLTFSSAGNQADAHSTLKWSYQFVKEQATAQTQLQQNDKIPQKTCADVNVFDLCFAASGHHELPPVAHTTMLRDFPTTLQHSGEAVIPPRSSASTASPLSPASHYHQRYVSHNLKKKKKKKYPHHLIFFFFFSFLCISVSNITYLANLPQDAFGYKNSTESITGGESLLLLHLKDELHLVFLSLFFFYFSEENSEEVHVGKICFSPSEVLGHGSAGTFVFRGKFDDRLVAVKRILPECFEVAEREVQLLRESDTHPNVIRYFCTERDHLFTYIAIELCTATLQQVDPSSFPELSPITLLEQTMCGLSHLHSLNIVHRDLKPRNILLSGPSALGRVRALISDFGLCKKIPDGRSSFSLRSGIPGTEGWIAPEVLRDNPENKPTAAVDVFSAGCVFYYVISRGQHPFGDALRRQVNILSGEYSLSHFMEDLHDDVIAQDLIEQMISAEVESRPSTACVLKHPFFWSPEKQLLFFQDVSDRIEKEPADSPIVVRLETAGRLVVRTNWRMHISVPLQTDLRRFRTYKGNSVRDLLRAMRNKKHHYHELPPEVQETLGELPEGFVGYFTSRFPRLLMHTHAALQICAHERLFHPYYLPPNCRTCISEGSYTAPPRHVAH</sequence>
<dbReference type="Ensembl" id="ENSACLT00000066708.1">
    <property type="protein sequence ID" value="ENSACLP00000060430.1"/>
    <property type="gene ID" value="ENSACLG00000000966.2"/>
</dbReference>
<evidence type="ECO:0000256" key="4">
    <source>
        <dbReference type="ARBA" id="ARBA00022527"/>
    </source>
</evidence>
<dbReference type="GO" id="GO:0004674">
    <property type="term" value="F:protein serine/threonine kinase activity"/>
    <property type="evidence" value="ECO:0007669"/>
    <property type="project" value="UniProtKB-KW"/>
</dbReference>
<comment type="catalytic activity">
    <reaction evidence="18">
        <text>L-seryl-[protein] + ATP = O-phospho-L-seryl-[protein] + ADP + H(+)</text>
        <dbReference type="Rhea" id="RHEA:17989"/>
        <dbReference type="Rhea" id="RHEA-COMP:9863"/>
        <dbReference type="Rhea" id="RHEA-COMP:11604"/>
        <dbReference type="ChEBI" id="CHEBI:15378"/>
        <dbReference type="ChEBI" id="CHEBI:29999"/>
        <dbReference type="ChEBI" id="CHEBI:30616"/>
        <dbReference type="ChEBI" id="CHEBI:83421"/>
        <dbReference type="ChEBI" id="CHEBI:456216"/>
        <dbReference type="EC" id="2.7.11.1"/>
    </reaction>
</comment>
<dbReference type="InterPro" id="IPR011047">
    <property type="entry name" value="Quinoprotein_ADH-like_sf"/>
</dbReference>
<keyword evidence="14 19" id="KW-1133">Transmembrane helix</keyword>
<dbReference type="GO" id="GO:0010468">
    <property type="term" value="P:regulation of gene expression"/>
    <property type="evidence" value="ECO:0007669"/>
    <property type="project" value="UniProtKB-ARBA"/>
</dbReference>
<dbReference type="GO" id="GO:0005524">
    <property type="term" value="F:ATP binding"/>
    <property type="evidence" value="ECO:0007669"/>
    <property type="project" value="UniProtKB-KW"/>
</dbReference>
<dbReference type="Gene3D" id="1.10.510.10">
    <property type="entry name" value="Transferase(Phosphotransferase) domain 1"/>
    <property type="match status" value="1"/>
</dbReference>
<dbReference type="Gene3D" id="3.30.200.20">
    <property type="entry name" value="Phosphorylase Kinase, domain 1"/>
    <property type="match status" value="1"/>
</dbReference>
<dbReference type="GO" id="GO:0006397">
    <property type="term" value="P:mRNA processing"/>
    <property type="evidence" value="ECO:0007669"/>
    <property type="project" value="InterPro"/>
</dbReference>
<dbReference type="SUPFAM" id="SSF50998">
    <property type="entry name" value="Quinoprotein alcohol dehydrogenase-like"/>
    <property type="match status" value="1"/>
</dbReference>
<evidence type="ECO:0000256" key="3">
    <source>
        <dbReference type="ARBA" id="ARBA00012513"/>
    </source>
</evidence>
<keyword evidence="23" id="KW-1185">Reference proteome</keyword>
<dbReference type="InterPro" id="IPR011009">
    <property type="entry name" value="Kinase-like_dom_sf"/>
</dbReference>
<dbReference type="PROSITE" id="PS00108">
    <property type="entry name" value="PROTEIN_KINASE_ST"/>
    <property type="match status" value="1"/>
</dbReference>
<accession>A0AAX7TVC3</accession>
<evidence type="ECO:0000256" key="7">
    <source>
        <dbReference type="ARBA" id="ARBA00022692"/>
    </source>
</evidence>
<reference evidence="23" key="2">
    <citation type="submission" date="2023-03" db="EMBL/GenBank/DDBJ databases">
        <authorList>
            <consortium name="Wellcome Sanger Institute Data Sharing"/>
        </authorList>
    </citation>
    <scope>NUCLEOTIDE SEQUENCE [LARGE SCALE GENOMIC DNA]</scope>
</reference>
<dbReference type="CDD" id="cd10422">
    <property type="entry name" value="RNase_Ire1"/>
    <property type="match status" value="1"/>
</dbReference>
<evidence type="ECO:0000256" key="15">
    <source>
        <dbReference type="ARBA" id="ARBA00023136"/>
    </source>
</evidence>
<dbReference type="InterPro" id="IPR038357">
    <property type="entry name" value="KEN_sf"/>
</dbReference>
<evidence type="ECO:0000256" key="9">
    <source>
        <dbReference type="ARBA" id="ARBA00022741"/>
    </source>
</evidence>
<dbReference type="PANTHER" id="PTHR13954">
    <property type="entry name" value="IRE1-RELATED"/>
    <property type="match status" value="1"/>
</dbReference>
<comment type="catalytic activity">
    <reaction evidence="17">
        <text>L-threonyl-[protein] + ATP = O-phospho-L-threonyl-[protein] + ADP + H(+)</text>
        <dbReference type="Rhea" id="RHEA:46608"/>
        <dbReference type="Rhea" id="RHEA-COMP:11060"/>
        <dbReference type="Rhea" id="RHEA-COMP:11605"/>
        <dbReference type="ChEBI" id="CHEBI:15378"/>
        <dbReference type="ChEBI" id="CHEBI:30013"/>
        <dbReference type="ChEBI" id="CHEBI:30616"/>
        <dbReference type="ChEBI" id="CHEBI:61977"/>
        <dbReference type="ChEBI" id="CHEBI:456216"/>
        <dbReference type="EC" id="2.7.11.1"/>
    </reaction>
</comment>
<evidence type="ECO:0000256" key="2">
    <source>
        <dbReference type="ARBA" id="ARBA00004115"/>
    </source>
</evidence>
<evidence type="ECO:0000256" key="8">
    <source>
        <dbReference type="ARBA" id="ARBA00022729"/>
    </source>
</evidence>
<dbReference type="InterPro" id="IPR010513">
    <property type="entry name" value="KEN_dom"/>
</dbReference>
<dbReference type="GO" id="GO:1990604">
    <property type="term" value="C:IRE1-TRAF2-ASK1 complex"/>
    <property type="evidence" value="ECO:0007669"/>
    <property type="project" value="TreeGrafter"/>
</dbReference>
<evidence type="ECO:0000313" key="22">
    <source>
        <dbReference type="Ensembl" id="ENSACLP00000060430.1"/>
    </source>
</evidence>
<dbReference type="PROSITE" id="PS51392">
    <property type="entry name" value="KEN"/>
    <property type="match status" value="1"/>
</dbReference>
<dbReference type="GO" id="GO:0051082">
    <property type="term" value="F:unfolded protein binding"/>
    <property type="evidence" value="ECO:0007669"/>
    <property type="project" value="TreeGrafter"/>
</dbReference>
<dbReference type="FunFam" id="2.130.10.10:FF:000225">
    <property type="entry name" value="Endoplasmic reticulum to nucleus-signaling 1"/>
    <property type="match status" value="1"/>
</dbReference>
<reference evidence="22" key="3">
    <citation type="submission" date="2025-08" db="UniProtKB">
        <authorList>
            <consortium name="Ensembl"/>
        </authorList>
    </citation>
    <scope>IDENTIFICATION</scope>
</reference>
<name>A0AAX7TVC3_ASTCA</name>
<evidence type="ECO:0000256" key="11">
    <source>
        <dbReference type="ARBA" id="ARBA00022801"/>
    </source>
</evidence>
<dbReference type="Gene3D" id="2.130.10.10">
    <property type="entry name" value="YVTN repeat-like/Quinoprotein amine dehydrogenase"/>
    <property type="match status" value="1"/>
</dbReference>
<dbReference type="AlphaFoldDB" id="A0AAX7TVC3"/>
<keyword evidence="4" id="KW-0723">Serine/threonine-protein kinase</keyword>
<dbReference type="GO" id="GO:0036498">
    <property type="term" value="P:IRE1-mediated unfolded protein response"/>
    <property type="evidence" value="ECO:0007669"/>
    <property type="project" value="TreeGrafter"/>
</dbReference>
<dbReference type="EC" id="2.7.11.1" evidence="3"/>
<keyword evidence="6" id="KW-0808">Transferase</keyword>
<keyword evidence="9" id="KW-0547">Nucleotide-binding</keyword>
<dbReference type="InterPro" id="IPR008271">
    <property type="entry name" value="Ser/Thr_kinase_AS"/>
</dbReference>
<dbReference type="SMART" id="SM00580">
    <property type="entry name" value="PUG"/>
    <property type="match status" value="1"/>
</dbReference>
<dbReference type="InterPro" id="IPR045133">
    <property type="entry name" value="IRE1/2-like"/>
</dbReference>
<dbReference type="GO" id="GO:0016787">
    <property type="term" value="F:hydrolase activity"/>
    <property type="evidence" value="ECO:0007669"/>
    <property type="project" value="UniProtKB-KW"/>
</dbReference>
<evidence type="ECO:0000256" key="10">
    <source>
        <dbReference type="ARBA" id="ARBA00022777"/>
    </source>
</evidence>
<dbReference type="SMART" id="SM00564">
    <property type="entry name" value="PQQ"/>
    <property type="match status" value="4"/>
</dbReference>
<comment type="cofactor">
    <cofactor evidence="1">
        <name>Mg(2+)</name>
        <dbReference type="ChEBI" id="CHEBI:18420"/>
    </cofactor>
</comment>
<dbReference type="InterPro" id="IPR000719">
    <property type="entry name" value="Prot_kinase_dom"/>
</dbReference>
<dbReference type="PROSITE" id="PS50011">
    <property type="entry name" value="PROTEIN_KINASE_DOM"/>
    <property type="match status" value="1"/>
</dbReference>
<protein>
    <recommendedName>
        <fullName evidence="3">non-specific serine/threonine protein kinase</fullName>
        <ecNumber evidence="3">2.7.11.1</ecNumber>
    </recommendedName>
</protein>
<comment type="subcellular location">
    <subcellularLocation>
        <location evidence="2">Endoplasmic reticulum membrane</location>
        <topology evidence="2">Single-pass type I membrane protein</topology>
    </subcellularLocation>
</comment>
<keyword evidence="11" id="KW-0378">Hydrolase</keyword>
<keyword evidence="12" id="KW-0256">Endoplasmic reticulum</keyword>
<dbReference type="SMART" id="SM00220">
    <property type="entry name" value="S_TKc"/>
    <property type="match status" value="1"/>
</dbReference>
<evidence type="ECO:0000256" key="6">
    <source>
        <dbReference type="ARBA" id="ARBA00022679"/>
    </source>
</evidence>
<keyword evidence="8" id="KW-0732">Signal</keyword>
<dbReference type="FunFam" id="1.20.1440.180:FF:000001">
    <property type="entry name" value="Serine/threonine-protein kinase/endoribonuclease IRE1"/>
    <property type="match status" value="1"/>
</dbReference>
<dbReference type="SUPFAM" id="SSF56112">
    <property type="entry name" value="Protein kinase-like (PK-like)"/>
    <property type="match status" value="1"/>
</dbReference>
<evidence type="ECO:0000256" key="17">
    <source>
        <dbReference type="ARBA" id="ARBA00047899"/>
    </source>
</evidence>
<dbReference type="CDD" id="cd09769">
    <property type="entry name" value="Luminal_IRE1"/>
    <property type="match status" value="1"/>
</dbReference>